<dbReference type="AlphaFoldDB" id="H9GHB0"/>
<dbReference type="OrthoDB" id="1735038at2759"/>
<evidence type="ECO:0000256" key="2">
    <source>
        <dbReference type="ARBA" id="ARBA00022670"/>
    </source>
</evidence>
<dbReference type="InterPro" id="IPR042269">
    <property type="entry name" value="Ser_carbopepase_S28_SKS"/>
</dbReference>
<keyword evidence="4" id="KW-0378">Hydrolase</keyword>
<dbReference type="InterPro" id="IPR029058">
    <property type="entry name" value="AB_hydrolase_fold"/>
</dbReference>
<evidence type="ECO:0000256" key="6">
    <source>
        <dbReference type="SAM" id="SignalP"/>
    </source>
</evidence>
<dbReference type="PANTHER" id="PTHR11010:SF11">
    <property type="entry name" value="THYMUS-SPECIFIC SERINE PROTEASE"/>
    <property type="match status" value="1"/>
</dbReference>
<feature type="chain" id="PRO_5003619397" description="Serine protease 16" evidence="6">
    <location>
        <begin position="24"/>
        <end position="511"/>
    </location>
</feature>
<dbReference type="GO" id="GO:0005768">
    <property type="term" value="C:endosome"/>
    <property type="evidence" value="ECO:0000318"/>
    <property type="project" value="GO_Central"/>
</dbReference>
<dbReference type="Gene3D" id="1.20.120.980">
    <property type="entry name" value="Serine carboxypeptidase S28, SKS domain"/>
    <property type="match status" value="1"/>
</dbReference>
<dbReference type="GO" id="GO:0008239">
    <property type="term" value="F:dipeptidyl-peptidase activity"/>
    <property type="evidence" value="ECO:0000318"/>
    <property type="project" value="GO_Central"/>
</dbReference>
<dbReference type="MEROPS" id="S28.003"/>
<sequence length="511" mass="57937">MVSSGRLFGGAFLLVAMLSLAQAGQYFHLLRQRILEQREERLLEEDHFLHLDQGVSLTKWDHFMENFIRQHLDHYNKKNQATFNQRYWVNAGFWRHGGPVFLFIGGEGRLSEYAVLKGHHVTLAEKYGALLLALEHRFYGGSLKPEMLEDDNLQYLSSQQALSDLVSFHQFISKKYKLTPNNTWICFGGSYPGSLAAWFRLKFPHLVFGAVASSAPVRAQLDFKGYHKVVAASLSNPVISGSKQCLDAVTEAFSAVEELVRSGQLDKLDQDFRSCLPLEGLKDSLWLIKNLVSMFMAIVQYNGERVEWANVGRICEIMTNHSAGSTYQRLVATNNIVLSAMRLKCLDNSYAAFIEKMTNPKFFSMNMVVRQWIFQTCTEFGYFQTCEDPACPFSRLVNLRFEMDVCKQVFNISDRSAQEAVSFTNEYYGANHPKASRVLFVNGDIDPWHVLSVLKDLSPSELAIVITGTSHCANMESPLPTDPLPLVEARKKITAQVGEWLVLARKTQQNN</sequence>
<dbReference type="Bgee" id="ENSACAG00000011239">
    <property type="expression patterns" value="Expressed in ovary and 5 other cell types or tissues"/>
</dbReference>
<reference evidence="7" key="3">
    <citation type="submission" date="2025-09" db="UniProtKB">
        <authorList>
            <consortium name="Ensembl"/>
        </authorList>
    </citation>
    <scope>IDENTIFICATION</scope>
</reference>
<gene>
    <name evidence="7" type="primary">prss16</name>
</gene>
<accession>H9GHB0</accession>
<evidence type="ECO:0000313" key="7">
    <source>
        <dbReference type="Ensembl" id="ENSACAP00000011004.3"/>
    </source>
</evidence>
<reference evidence="7" key="2">
    <citation type="submission" date="2025-08" db="UniProtKB">
        <authorList>
            <consortium name="Ensembl"/>
        </authorList>
    </citation>
    <scope>IDENTIFICATION</scope>
</reference>
<evidence type="ECO:0000256" key="3">
    <source>
        <dbReference type="ARBA" id="ARBA00022729"/>
    </source>
</evidence>
<feature type="signal peptide" evidence="6">
    <location>
        <begin position="1"/>
        <end position="23"/>
    </location>
</feature>
<evidence type="ECO:0000256" key="1">
    <source>
        <dbReference type="ARBA" id="ARBA00011079"/>
    </source>
</evidence>
<dbReference type="InterPro" id="IPR008758">
    <property type="entry name" value="Peptidase_S28"/>
</dbReference>
<keyword evidence="8" id="KW-1185">Reference proteome</keyword>
<dbReference type="STRING" id="28377.ENSACAP00000011004"/>
<comment type="similarity">
    <text evidence="1">Belongs to the peptidase S28 family.</text>
</comment>
<dbReference type="HOGENOM" id="CLU_020959_3_1_1"/>
<dbReference type="Gene3D" id="3.40.50.1820">
    <property type="entry name" value="alpha/beta hydrolase"/>
    <property type="match status" value="1"/>
</dbReference>
<organism evidence="7 8">
    <name type="scientific">Anolis carolinensis</name>
    <name type="common">Green anole</name>
    <name type="synonym">American chameleon</name>
    <dbReference type="NCBI Taxonomy" id="28377"/>
    <lineage>
        <taxon>Eukaryota</taxon>
        <taxon>Metazoa</taxon>
        <taxon>Chordata</taxon>
        <taxon>Craniata</taxon>
        <taxon>Vertebrata</taxon>
        <taxon>Euteleostomi</taxon>
        <taxon>Lepidosauria</taxon>
        <taxon>Squamata</taxon>
        <taxon>Bifurcata</taxon>
        <taxon>Unidentata</taxon>
        <taxon>Episquamata</taxon>
        <taxon>Toxicofera</taxon>
        <taxon>Iguania</taxon>
        <taxon>Dactyloidae</taxon>
        <taxon>Anolis</taxon>
    </lineage>
</organism>
<dbReference type="InParanoid" id="H9GHB0"/>
<dbReference type="GO" id="GO:0005764">
    <property type="term" value="C:lysosome"/>
    <property type="evidence" value="ECO:0000318"/>
    <property type="project" value="GO_Central"/>
</dbReference>
<dbReference type="SUPFAM" id="SSF53474">
    <property type="entry name" value="alpha/beta-Hydrolases"/>
    <property type="match status" value="1"/>
</dbReference>
<dbReference type="GO" id="GO:0006508">
    <property type="term" value="P:proteolysis"/>
    <property type="evidence" value="ECO:0007669"/>
    <property type="project" value="UniProtKB-KW"/>
</dbReference>
<evidence type="ECO:0000313" key="8">
    <source>
        <dbReference type="Proteomes" id="UP000001646"/>
    </source>
</evidence>
<name>H9GHB0_ANOCA</name>
<dbReference type="Ensembl" id="ENSACAT00000011232.4">
    <property type="protein sequence ID" value="ENSACAP00000011004.3"/>
    <property type="gene ID" value="ENSACAG00000011239.4"/>
</dbReference>
<keyword evidence="3 6" id="KW-0732">Signal</keyword>
<dbReference type="GeneID" id="100559475"/>
<reference evidence="7" key="1">
    <citation type="submission" date="2009-12" db="EMBL/GenBank/DDBJ databases">
        <title>The Genome Sequence of Anolis carolinensis (Green Anole Lizard).</title>
        <authorList>
            <consortium name="The Genome Sequencing Platform"/>
            <person name="Di Palma F."/>
            <person name="Alfoldi J."/>
            <person name="Heiman D."/>
            <person name="Young S."/>
            <person name="Grabherr M."/>
            <person name="Johnson J."/>
            <person name="Lander E.S."/>
            <person name="Lindblad-Toh K."/>
        </authorList>
    </citation>
    <scope>NUCLEOTIDE SEQUENCE [LARGE SCALE GENOMIC DNA]</scope>
    <source>
        <strain evidence="7">JBL SC #1</strain>
    </source>
</reference>
<dbReference type="Pfam" id="PF05577">
    <property type="entry name" value="Peptidase_S28"/>
    <property type="match status" value="1"/>
</dbReference>
<protein>
    <recommendedName>
        <fullName evidence="9">Serine protease 16</fullName>
    </recommendedName>
</protein>
<proteinExistence type="inferred from homology"/>
<keyword evidence="5" id="KW-0325">Glycoprotein</keyword>
<dbReference type="CTD" id="10279"/>
<evidence type="ECO:0008006" key="9">
    <source>
        <dbReference type="Google" id="ProtNLM"/>
    </source>
</evidence>
<dbReference type="eggNOG" id="KOG2182">
    <property type="taxonomic scope" value="Eukaryota"/>
</dbReference>
<evidence type="ECO:0000256" key="5">
    <source>
        <dbReference type="ARBA" id="ARBA00023180"/>
    </source>
</evidence>
<dbReference type="PANTHER" id="PTHR11010">
    <property type="entry name" value="PROTEASE S28 PRO-X CARBOXYPEPTIDASE-RELATED"/>
    <property type="match status" value="1"/>
</dbReference>
<keyword evidence="2" id="KW-0645">Protease</keyword>
<dbReference type="KEGG" id="acs:100559475"/>
<dbReference type="Proteomes" id="UP000001646">
    <property type="component" value="Unplaced"/>
</dbReference>
<evidence type="ECO:0000256" key="4">
    <source>
        <dbReference type="ARBA" id="ARBA00022801"/>
    </source>
</evidence>
<dbReference type="GO" id="GO:0070008">
    <property type="term" value="F:serine-type exopeptidase activity"/>
    <property type="evidence" value="ECO:0007669"/>
    <property type="project" value="InterPro"/>
</dbReference>
<dbReference type="GeneTree" id="ENSGT00940000160281"/>